<evidence type="ECO:0000313" key="4">
    <source>
        <dbReference type="Proteomes" id="UP000053599"/>
    </source>
</evidence>
<protein>
    <submittedName>
        <fullName evidence="3">Uncharacterized protein</fullName>
    </submittedName>
</protein>
<evidence type="ECO:0000256" key="2">
    <source>
        <dbReference type="SAM" id="MobiDB-lite"/>
    </source>
</evidence>
<sequence>MAPSWIQRVRSRFRRTQKPPDHLPRSQSRQHLSPDVSSMLPTDIGSTVSIVRHGIVATYGFIEASPLPLDDRSRIIDPQTYLEQSRERLVNGGVRVEAPRTLRVPRRLRTQPAKPVIDEPDMSFEKDWERTMDRAIKKLEKVNEIVAKVTEDNVQLSKEMEEKLAVLTLCCCEVLATIGKRVNVDE</sequence>
<evidence type="ECO:0000256" key="1">
    <source>
        <dbReference type="SAM" id="Coils"/>
    </source>
</evidence>
<dbReference type="EMBL" id="KN846953">
    <property type="protein sequence ID" value="KIV80499.1"/>
    <property type="molecule type" value="Genomic_DNA"/>
</dbReference>
<feature type="compositionally biased region" description="Polar residues" evidence="2">
    <location>
        <begin position="25"/>
        <end position="40"/>
    </location>
</feature>
<name>A0A0D1YHR2_9EURO</name>
<dbReference type="Proteomes" id="UP000053599">
    <property type="component" value="Unassembled WGS sequence"/>
</dbReference>
<feature type="region of interest" description="Disordered" evidence="2">
    <location>
        <begin position="14"/>
        <end position="40"/>
    </location>
</feature>
<evidence type="ECO:0000313" key="3">
    <source>
        <dbReference type="EMBL" id="KIV80499.1"/>
    </source>
</evidence>
<gene>
    <name evidence="3" type="ORF">PV11_07995</name>
</gene>
<proteinExistence type="predicted"/>
<reference evidence="3 4" key="1">
    <citation type="submission" date="2015-01" db="EMBL/GenBank/DDBJ databases">
        <title>The Genome Sequence of Exophiala sideris CBS121828.</title>
        <authorList>
            <consortium name="The Broad Institute Genomics Platform"/>
            <person name="Cuomo C."/>
            <person name="de Hoog S."/>
            <person name="Gorbushina A."/>
            <person name="Stielow B."/>
            <person name="Teixiera M."/>
            <person name="Abouelleil A."/>
            <person name="Chapman S.B."/>
            <person name="Priest M."/>
            <person name="Young S.K."/>
            <person name="Wortman J."/>
            <person name="Nusbaum C."/>
            <person name="Birren B."/>
        </authorList>
    </citation>
    <scope>NUCLEOTIDE SEQUENCE [LARGE SCALE GENOMIC DNA]</scope>
    <source>
        <strain evidence="3 4">CBS 121828</strain>
    </source>
</reference>
<feature type="coiled-coil region" evidence="1">
    <location>
        <begin position="125"/>
        <end position="159"/>
    </location>
</feature>
<accession>A0A0D1YHR2</accession>
<dbReference type="HOGENOM" id="CLU_1454428_0_0_1"/>
<organism evidence="3 4">
    <name type="scientific">Exophiala sideris</name>
    <dbReference type="NCBI Taxonomy" id="1016849"/>
    <lineage>
        <taxon>Eukaryota</taxon>
        <taxon>Fungi</taxon>
        <taxon>Dikarya</taxon>
        <taxon>Ascomycota</taxon>
        <taxon>Pezizomycotina</taxon>
        <taxon>Eurotiomycetes</taxon>
        <taxon>Chaetothyriomycetidae</taxon>
        <taxon>Chaetothyriales</taxon>
        <taxon>Herpotrichiellaceae</taxon>
        <taxon>Exophiala</taxon>
    </lineage>
</organism>
<dbReference type="AlphaFoldDB" id="A0A0D1YHR2"/>
<keyword evidence="1" id="KW-0175">Coiled coil</keyword>
<dbReference type="OrthoDB" id="10409020at2759"/>